<feature type="compositionally biased region" description="Low complexity" evidence="1">
    <location>
        <begin position="182"/>
        <end position="218"/>
    </location>
</feature>
<protein>
    <submittedName>
        <fullName evidence="2">Uncharacterized protein</fullName>
    </submittedName>
</protein>
<keyword evidence="3" id="KW-1185">Reference proteome</keyword>
<feature type="compositionally biased region" description="Low complexity" evidence="1">
    <location>
        <begin position="326"/>
        <end position="343"/>
    </location>
</feature>
<reference evidence="2 3" key="1">
    <citation type="journal article" date="2019" name="Nat. Ecol. Evol.">
        <title>Megaphylogeny resolves global patterns of mushroom evolution.</title>
        <authorList>
            <person name="Varga T."/>
            <person name="Krizsan K."/>
            <person name="Foldi C."/>
            <person name="Dima B."/>
            <person name="Sanchez-Garcia M."/>
            <person name="Sanchez-Ramirez S."/>
            <person name="Szollosi G.J."/>
            <person name="Szarkandi J.G."/>
            <person name="Papp V."/>
            <person name="Albert L."/>
            <person name="Andreopoulos W."/>
            <person name="Angelini C."/>
            <person name="Antonin V."/>
            <person name="Barry K.W."/>
            <person name="Bougher N.L."/>
            <person name="Buchanan P."/>
            <person name="Buyck B."/>
            <person name="Bense V."/>
            <person name="Catcheside P."/>
            <person name="Chovatia M."/>
            <person name="Cooper J."/>
            <person name="Damon W."/>
            <person name="Desjardin D."/>
            <person name="Finy P."/>
            <person name="Geml J."/>
            <person name="Haridas S."/>
            <person name="Hughes K."/>
            <person name="Justo A."/>
            <person name="Karasinski D."/>
            <person name="Kautmanova I."/>
            <person name="Kiss B."/>
            <person name="Kocsube S."/>
            <person name="Kotiranta H."/>
            <person name="LaButti K.M."/>
            <person name="Lechner B.E."/>
            <person name="Liimatainen K."/>
            <person name="Lipzen A."/>
            <person name="Lukacs Z."/>
            <person name="Mihaltcheva S."/>
            <person name="Morgado L.N."/>
            <person name="Niskanen T."/>
            <person name="Noordeloos M.E."/>
            <person name="Ohm R.A."/>
            <person name="Ortiz-Santana B."/>
            <person name="Ovrebo C."/>
            <person name="Racz N."/>
            <person name="Riley R."/>
            <person name="Savchenko A."/>
            <person name="Shiryaev A."/>
            <person name="Soop K."/>
            <person name="Spirin V."/>
            <person name="Szebenyi C."/>
            <person name="Tomsovsky M."/>
            <person name="Tulloss R.E."/>
            <person name="Uehling J."/>
            <person name="Grigoriev I.V."/>
            <person name="Vagvolgyi C."/>
            <person name="Papp T."/>
            <person name="Martin F.M."/>
            <person name="Miettinen O."/>
            <person name="Hibbett D.S."/>
            <person name="Nagy L.G."/>
        </authorList>
    </citation>
    <scope>NUCLEOTIDE SEQUENCE [LARGE SCALE GENOMIC DNA]</scope>
    <source>
        <strain evidence="2 3">OMC1185</strain>
    </source>
</reference>
<feature type="compositionally biased region" description="Basic and acidic residues" evidence="1">
    <location>
        <begin position="1"/>
        <end position="12"/>
    </location>
</feature>
<gene>
    <name evidence="2" type="ORF">OE88DRAFT_1407881</name>
</gene>
<dbReference type="OrthoDB" id="10495517at2759"/>
<accession>A0A5C3N6N8</accession>
<feature type="region of interest" description="Disordered" evidence="1">
    <location>
        <begin position="130"/>
        <end position="149"/>
    </location>
</feature>
<feature type="compositionally biased region" description="Basic and acidic residues" evidence="1">
    <location>
        <begin position="375"/>
        <end position="402"/>
    </location>
</feature>
<dbReference type="EMBL" id="ML213509">
    <property type="protein sequence ID" value="TFK52487.1"/>
    <property type="molecule type" value="Genomic_DNA"/>
</dbReference>
<evidence type="ECO:0000313" key="2">
    <source>
        <dbReference type="EMBL" id="TFK52487.1"/>
    </source>
</evidence>
<evidence type="ECO:0000256" key="1">
    <source>
        <dbReference type="SAM" id="MobiDB-lite"/>
    </source>
</evidence>
<dbReference type="Proteomes" id="UP000305948">
    <property type="component" value="Unassembled WGS sequence"/>
</dbReference>
<dbReference type="AlphaFoldDB" id="A0A5C3N6N8"/>
<feature type="region of interest" description="Disordered" evidence="1">
    <location>
        <begin position="317"/>
        <end position="433"/>
    </location>
</feature>
<dbReference type="STRING" id="5364.A0A5C3N6N8"/>
<feature type="region of interest" description="Disordered" evidence="1">
    <location>
        <begin position="274"/>
        <end position="299"/>
    </location>
</feature>
<proteinExistence type="predicted"/>
<name>A0A5C3N6N8_9AGAM</name>
<feature type="compositionally biased region" description="Acidic residues" evidence="1">
    <location>
        <begin position="140"/>
        <end position="149"/>
    </location>
</feature>
<feature type="region of interest" description="Disordered" evidence="1">
    <location>
        <begin position="1"/>
        <end position="34"/>
    </location>
</feature>
<organism evidence="2 3">
    <name type="scientific">Heliocybe sulcata</name>
    <dbReference type="NCBI Taxonomy" id="5364"/>
    <lineage>
        <taxon>Eukaryota</taxon>
        <taxon>Fungi</taxon>
        <taxon>Dikarya</taxon>
        <taxon>Basidiomycota</taxon>
        <taxon>Agaricomycotina</taxon>
        <taxon>Agaricomycetes</taxon>
        <taxon>Gloeophyllales</taxon>
        <taxon>Gloeophyllaceae</taxon>
        <taxon>Heliocybe</taxon>
    </lineage>
</organism>
<feature type="region of interest" description="Disordered" evidence="1">
    <location>
        <begin position="84"/>
        <end position="111"/>
    </location>
</feature>
<evidence type="ECO:0000313" key="3">
    <source>
        <dbReference type="Proteomes" id="UP000305948"/>
    </source>
</evidence>
<feature type="region of interest" description="Disordered" evidence="1">
    <location>
        <begin position="170"/>
        <end position="224"/>
    </location>
</feature>
<sequence length="445" mass="48861">MEDVSARDRPESVIEEYILRPPRRRGPDKKTTPSPLLIARTLENGHSRSNSWVSMTTENELCAVAELMSPAVSDKRASFIQEPHDLPTVFEDSTDSEIDTPLPGDQDRSRRLSSLSMKAALSAVRPSSRGTSIYSLESGGDMDGEPTDEFGERAHLAAAHSAYPVFHLPRPRRNYTTSESDLPSLTTRTSISSTTSSLPGTPSYPSLSLSSSLHIHSPPASPLPIPSVEAQLAVIPEKTVEDDDQHRLSSDSEESLTAISFAPVEPSQRRALTLDISTPVSGRSETTFMGSPVSDIQMEPRHKQSILSMDSFRPAQAESVARWRRSPTPSTSSRIDSPTPRRSGAGSLRFFSLSAKSEKETSSARSIIPGGKQAITKDHLNDAKARKAEEKRRKKEESKARTEQLALQLKQRAVERKADAERQSLNSGQGRDKKDAVMYGGMVWM</sequence>
<feature type="compositionally biased region" description="Basic and acidic residues" evidence="1">
    <location>
        <begin position="412"/>
        <end position="422"/>
    </location>
</feature>
<feature type="compositionally biased region" description="Polar residues" evidence="1">
    <location>
        <begin position="275"/>
        <end position="289"/>
    </location>
</feature>